<accession>A0A0P7WN58</accession>
<feature type="region of interest" description="Disordered" evidence="8">
    <location>
        <begin position="145"/>
        <end position="184"/>
    </location>
</feature>
<feature type="compositionally biased region" description="Basic and acidic residues" evidence="8">
    <location>
        <begin position="1963"/>
        <end position="1983"/>
    </location>
</feature>
<feature type="region of interest" description="Disordered" evidence="8">
    <location>
        <begin position="872"/>
        <end position="903"/>
    </location>
</feature>
<keyword evidence="2" id="KW-1003">Cell membrane</keyword>
<feature type="non-terminal residue" evidence="11">
    <location>
        <position position="1"/>
    </location>
</feature>
<dbReference type="SMART" id="SM00060">
    <property type="entry name" value="FN3"/>
    <property type="match status" value="2"/>
</dbReference>
<dbReference type="CDD" id="cd00096">
    <property type="entry name" value="Ig"/>
    <property type="match status" value="2"/>
</dbReference>
<dbReference type="SMART" id="SM00409">
    <property type="entry name" value="IG"/>
    <property type="match status" value="4"/>
</dbReference>
<evidence type="ECO:0000313" key="12">
    <source>
        <dbReference type="Proteomes" id="UP000034805"/>
    </source>
</evidence>
<dbReference type="FunFam" id="2.60.40.10:FF:000323">
    <property type="entry name" value="Immunoglobulin superfamily member 9B"/>
    <property type="match status" value="1"/>
</dbReference>
<evidence type="ECO:0000256" key="8">
    <source>
        <dbReference type="SAM" id="MobiDB-lite"/>
    </source>
</evidence>
<feature type="compositionally biased region" description="Low complexity" evidence="8">
    <location>
        <begin position="2010"/>
        <end position="2021"/>
    </location>
</feature>
<dbReference type="SUPFAM" id="SSF49265">
    <property type="entry name" value="Fibronectin type III"/>
    <property type="match status" value="1"/>
</dbReference>
<protein>
    <recommendedName>
        <fullName evidence="13">Protein turtleA-like</fullName>
    </recommendedName>
</protein>
<dbReference type="InterPro" id="IPR003961">
    <property type="entry name" value="FN3_dom"/>
</dbReference>
<feature type="region of interest" description="Disordered" evidence="8">
    <location>
        <begin position="1432"/>
        <end position="1451"/>
    </location>
</feature>
<evidence type="ECO:0008006" key="13">
    <source>
        <dbReference type="Google" id="ProtNLM"/>
    </source>
</evidence>
<feature type="compositionally biased region" description="Basic and acidic residues" evidence="8">
    <location>
        <begin position="1328"/>
        <end position="1339"/>
    </location>
</feature>
<feature type="compositionally biased region" description="Polar residues" evidence="8">
    <location>
        <begin position="1715"/>
        <end position="1724"/>
    </location>
</feature>
<comment type="caution">
    <text evidence="11">The sequence shown here is derived from an EMBL/GenBank/DDBJ whole genome shotgun (WGS) entry which is preliminary data.</text>
</comment>
<feature type="region of interest" description="Disordered" evidence="8">
    <location>
        <begin position="998"/>
        <end position="1035"/>
    </location>
</feature>
<feature type="region of interest" description="Disordered" evidence="8">
    <location>
        <begin position="1561"/>
        <end position="1670"/>
    </location>
</feature>
<evidence type="ECO:0000256" key="4">
    <source>
        <dbReference type="ARBA" id="ARBA00023136"/>
    </source>
</evidence>
<feature type="domain" description="Fibronectin type-III" evidence="10">
    <location>
        <begin position="624"/>
        <end position="719"/>
    </location>
</feature>
<dbReference type="Proteomes" id="UP000034805">
    <property type="component" value="Unassembled WGS sequence"/>
</dbReference>
<comment type="subcellular location">
    <subcellularLocation>
        <location evidence="1">Cell membrane</location>
    </subcellularLocation>
</comment>
<evidence type="ECO:0000256" key="3">
    <source>
        <dbReference type="ARBA" id="ARBA00022737"/>
    </source>
</evidence>
<dbReference type="SMART" id="SM00408">
    <property type="entry name" value="IGc2"/>
    <property type="match status" value="4"/>
</dbReference>
<dbReference type="InterPro" id="IPR003598">
    <property type="entry name" value="Ig_sub2"/>
</dbReference>
<dbReference type="InterPro" id="IPR003599">
    <property type="entry name" value="Ig_sub"/>
</dbReference>
<feature type="region of interest" description="Disordered" evidence="8">
    <location>
        <begin position="1688"/>
        <end position="1724"/>
    </location>
</feature>
<feature type="region of interest" description="Disordered" evidence="8">
    <location>
        <begin position="1459"/>
        <end position="1479"/>
    </location>
</feature>
<organism evidence="11 12">
    <name type="scientific">Scleropages formosus</name>
    <name type="common">Asian bonytongue</name>
    <name type="synonym">Osteoglossum formosum</name>
    <dbReference type="NCBI Taxonomy" id="113540"/>
    <lineage>
        <taxon>Eukaryota</taxon>
        <taxon>Metazoa</taxon>
        <taxon>Chordata</taxon>
        <taxon>Craniata</taxon>
        <taxon>Vertebrata</taxon>
        <taxon>Euteleostomi</taxon>
        <taxon>Actinopterygii</taxon>
        <taxon>Neopterygii</taxon>
        <taxon>Teleostei</taxon>
        <taxon>Osteoglossocephala</taxon>
        <taxon>Osteoglossomorpha</taxon>
        <taxon>Osteoglossiformes</taxon>
        <taxon>Osteoglossidae</taxon>
        <taxon>Scleropages</taxon>
    </lineage>
</organism>
<dbReference type="InterPro" id="IPR013783">
    <property type="entry name" value="Ig-like_fold"/>
</dbReference>
<feature type="region of interest" description="Disordered" evidence="8">
    <location>
        <begin position="1179"/>
        <end position="1214"/>
    </location>
</feature>
<reference evidence="11 12" key="1">
    <citation type="submission" date="2015-08" db="EMBL/GenBank/DDBJ databases">
        <title>The genome of the Asian arowana (Scleropages formosus).</title>
        <authorList>
            <person name="Tan M.H."/>
            <person name="Gan H.M."/>
            <person name="Croft L.J."/>
            <person name="Austin C.M."/>
        </authorList>
    </citation>
    <scope>NUCLEOTIDE SEQUENCE [LARGE SCALE GENOMIC DNA]</scope>
    <source>
        <strain evidence="11">Aro1</strain>
    </source>
</reference>
<dbReference type="PANTHER" id="PTHR44170:SF41">
    <property type="entry name" value="PROTEIN TURTLE HOMOLOG A"/>
    <property type="match status" value="1"/>
</dbReference>
<keyword evidence="4" id="KW-0472">Membrane</keyword>
<dbReference type="SUPFAM" id="SSF48726">
    <property type="entry name" value="Immunoglobulin"/>
    <property type="match status" value="5"/>
</dbReference>
<feature type="compositionally biased region" description="Basic and acidic residues" evidence="8">
    <location>
        <begin position="1581"/>
        <end position="1601"/>
    </location>
</feature>
<evidence type="ECO:0000313" key="11">
    <source>
        <dbReference type="EMBL" id="KPP62514.1"/>
    </source>
</evidence>
<feature type="region of interest" description="Disordered" evidence="8">
    <location>
        <begin position="916"/>
        <end position="951"/>
    </location>
</feature>
<feature type="compositionally biased region" description="Polar residues" evidence="8">
    <location>
        <begin position="1567"/>
        <end position="1577"/>
    </location>
</feature>
<evidence type="ECO:0000256" key="2">
    <source>
        <dbReference type="ARBA" id="ARBA00022475"/>
    </source>
</evidence>
<dbReference type="PROSITE" id="PS50835">
    <property type="entry name" value="IG_LIKE"/>
    <property type="match status" value="5"/>
</dbReference>
<evidence type="ECO:0000256" key="1">
    <source>
        <dbReference type="ARBA" id="ARBA00004236"/>
    </source>
</evidence>
<evidence type="ECO:0000259" key="9">
    <source>
        <dbReference type="PROSITE" id="PS50835"/>
    </source>
</evidence>
<feature type="domain" description="Ig-like" evidence="9">
    <location>
        <begin position="177"/>
        <end position="271"/>
    </location>
</feature>
<gene>
    <name evidence="11" type="ORF">Z043_119297</name>
</gene>
<dbReference type="Gene3D" id="2.60.40.10">
    <property type="entry name" value="Immunoglobulins"/>
    <property type="match status" value="7"/>
</dbReference>
<feature type="domain" description="Fibronectin type-III" evidence="10">
    <location>
        <begin position="733"/>
        <end position="825"/>
    </location>
</feature>
<dbReference type="GO" id="GO:0005886">
    <property type="term" value="C:plasma membrane"/>
    <property type="evidence" value="ECO:0007669"/>
    <property type="project" value="UniProtKB-SubCell"/>
</dbReference>
<dbReference type="InterPro" id="IPR036116">
    <property type="entry name" value="FN3_sf"/>
</dbReference>
<feature type="compositionally biased region" description="Basic and acidic residues" evidence="8">
    <location>
        <begin position="927"/>
        <end position="939"/>
    </location>
</feature>
<name>A0A0P7WN58_SCLFO</name>
<keyword evidence="6" id="KW-0325">Glycoprotein</keyword>
<dbReference type="InterPro" id="IPR007110">
    <property type="entry name" value="Ig-like_dom"/>
</dbReference>
<dbReference type="InterPro" id="IPR036179">
    <property type="entry name" value="Ig-like_dom_sf"/>
</dbReference>
<feature type="domain" description="Ig-like" evidence="9">
    <location>
        <begin position="295"/>
        <end position="380"/>
    </location>
</feature>
<feature type="compositionally biased region" description="Pro residues" evidence="8">
    <location>
        <begin position="889"/>
        <end position="900"/>
    </location>
</feature>
<feature type="compositionally biased region" description="Basic and acidic residues" evidence="8">
    <location>
        <begin position="1194"/>
        <end position="1208"/>
    </location>
</feature>
<sequence length="2180" mass="239262">PDHQLICESEDWYAETDTTYGLTQNEIQRDSRPVREEEDIPALTPGPLLELSSLHLLRDLGTLKAIKPADESSSGGVFIPKDVVGFEPRLEGHLQFAAAKENLGGHMSHLSFGRRLSARRRFAPCTSGMVLFFVSCRGKQALRGGKRGALRELRGPPGSGARGLEEDAEDEDDEEGPSRGADPMVRARAGGVAELGCSLDPPPSGPASRLFPLHVVEWVRLGYSVPILIKFGVYTPRVHPDYRGRVSLSRGASLLLRGLRLEDEGWFECRILLLDRATDEFRNGTWTFLSVTAPPTFLKTPPPFLEALLGDSVTLVCVAHGNPQPSVTWKKDDAPVEKQETVELANGTLTLASVTREEAGTYKCHVSNAEGNLTHATQLLVKGPPIIIISPEDATLNMSQDAVLQCQAEAYPANLSYMWWREGEDVHHIESLKFRVKVLVDGSLLIPSLVPEDAGNYTCMPNPAQVMRMPRETYLPAGMGGVITCPIRADPPMLYVNWTKDGDVLNLDMFPGWMVNSEGSVFIATANDDAVGVYTCTAYNSYGTMGESDPTSVLLQDPPSFKVVPRAEYLQEVGRELVVPCQARGDPAPNTTWSKVGSAPRSSYTVAANGSLVLRPLSKDHQGAPHAVLAVSVVPEVNQLNVSWEPGFDGGYTQKFTVWVKQASRDNHEWTTLPVPPSKSSLLVTGLLPGTKYQLSVLPQNKLGSGPFSEIATVRTLVPPTALVPTAVPKLAPPSQLSVNQTSEGIVVQWAWPPPQAPPITGFVLQARQQGGQWQVLDGAVGRNSSEVLVQGLLKDSIYELRLLSVSDNVISEPSESVSVSTAGMEVYPARRGLLHFIPEPLLAGVVGGVCFLFVAILLSLAMACIMGHRREQRRRKRRDDLPTALQKSPPPQARSPPDSPDSILKMKLCPPLSFFPGSSSSQSDRSSFDKASRSEYQDQRQQLLTSCSPPPRYTLFESHLGGLPSPTAALESISRGPDGRFAVQPYEEERTTAHVQKNLKKEFPQCTTGGSGSSSSKSSFRDSPRSNSLCSDKDGKRDIAEIVVQRQTRQSPQQNKVRAKKLSPRGCFYSDDERGCSDRLLDRASFCSDSGEKRARDSLKRYRSLGCQGDLFPPLRRQAKEEGLGQDRMRYSPSSYLPVRRENRGTGSGTTMFQMENERESDSLSKCLKLAQEREQMEKELERFTSSQRTRGRAREQVQVKENPAGRDEEDPVWKLQDVPLRQKSQQASGQPHRLSDYRKGCYFGNTSSPMEQISSPYMHWDISPVDSITSLVAVQSPLEKVPPRAPMVSPAETALAVDCSPSPTTQCSSLSLPSAAPGTSFMSPGDLKEAKSRRPEKSLLQQSFSHGRSLPEESWAAERSRSEGTFLSEGANDRRASPALSSAPVFNVLQMERKQESEVKSAVRATEAMKGCQWKRRSADRCDSIAQNLVEGGGKDRDSPSGGSTLPYDFWKSGERKGAAVSHSGSSPVSPEFEKEGVRIRSRKSDKCLYGDSPGRVSPLAFTENEAESDPSHFSVLKMSESFKAEIVPQAPKKPLLQTSAILEYLSLPGFIEMSVDEPAGENEASGSIQRSSEQGLLLREKPDVLPKDWEAHKPETKSSQKSAEVLENKPPSGDSGLHGRPSSKLKAEDSRGKGENPDKGQEPSRSLEELQQHHGDESQPICADASSGSEVRWAINNLGVSLVPPSSALKQEAGNATRKSASSTDRREAAFESSQRLEGSRNSKAYSRLYQAPTSFMKKSASVGPSRSLWAVAQPGPPLKKSVSLGSQRWEHYKMPQSHTSDRLHCDDFPQPNVLMKSSSISPASPFCPRQGYDTFRPQSSPDVESAARTSRFSGVPYRLGVQPSTKDLLKRPDHPVLARAPTSTRRLSPDPRRQATAFPEVSCRPAMYQEALRSVQHIAVPRDHYGLQVPQRPGTRGVYVQPLDSRSGAQRVSLPRGYSWPSPYHPHLVPRETATEGFREKDVWRGTEPEVRDCRDATEGRASYASQSSGRGSMGPSYPHGLLRQSLSLTPTLTSSPETVQEMRRHSTEADAVRRRADKRRNTYVDESYEWDQADVPPRKDWRASVTSHRLPGKGHKGKPTMCLSLRPSTMLDPKSLVFSLWTGLKVGVNRSSHLLHVSCLALAASSRFAEPETFRSIEGQFGLFRVCIRFPAGLEAASSQPPRTYRGLGVTGPEP</sequence>
<proteinExistence type="predicted"/>
<dbReference type="FunFam" id="2.60.40.10:FF:000005">
    <property type="entry name" value="Neuronal cell adhesion molecule"/>
    <property type="match status" value="1"/>
</dbReference>
<feature type="region of interest" description="Disordered" evidence="8">
    <location>
        <begin position="1302"/>
        <end position="1360"/>
    </location>
</feature>
<evidence type="ECO:0000259" key="10">
    <source>
        <dbReference type="PROSITE" id="PS50853"/>
    </source>
</evidence>
<feature type="compositionally biased region" description="Basic and acidic residues" evidence="8">
    <location>
        <begin position="2025"/>
        <end position="2039"/>
    </location>
</feature>
<feature type="compositionally biased region" description="Basic and acidic residues" evidence="8">
    <location>
        <begin position="1628"/>
        <end position="1660"/>
    </location>
</feature>
<feature type="region of interest" description="Disordered" evidence="8">
    <location>
        <begin position="1963"/>
        <end position="2039"/>
    </location>
</feature>
<dbReference type="PANTHER" id="PTHR44170">
    <property type="entry name" value="PROTEIN SIDEKICK"/>
    <property type="match status" value="1"/>
</dbReference>
<feature type="domain" description="Ig-like" evidence="9">
    <location>
        <begin position="385"/>
        <end position="459"/>
    </location>
</feature>
<evidence type="ECO:0000256" key="7">
    <source>
        <dbReference type="ARBA" id="ARBA00023319"/>
    </source>
</evidence>
<feature type="domain" description="Ig-like" evidence="9">
    <location>
        <begin position="461"/>
        <end position="552"/>
    </location>
</feature>
<feature type="compositionally biased region" description="Low complexity" evidence="8">
    <location>
        <begin position="916"/>
        <end position="926"/>
    </location>
</feature>
<feature type="compositionally biased region" description="Acidic residues" evidence="8">
    <location>
        <begin position="166"/>
        <end position="175"/>
    </location>
</feature>
<keyword evidence="7" id="KW-0393">Immunoglobulin domain</keyword>
<feature type="domain" description="Ig-like" evidence="9">
    <location>
        <begin position="559"/>
        <end position="623"/>
    </location>
</feature>
<evidence type="ECO:0000256" key="5">
    <source>
        <dbReference type="ARBA" id="ARBA00023157"/>
    </source>
</evidence>
<dbReference type="EMBL" id="JARO02008600">
    <property type="protein sequence ID" value="KPP62514.1"/>
    <property type="molecule type" value="Genomic_DNA"/>
</dbReference>
<keyword evidence="3" id="KW-0677">Repeat</keyword>
<dbReference type="PROSITE" id="PS50853">
    <property type="entry name" value="FN3"/>
    <property type="match status" value="2"/>
</dbReference>
<dbReference type="CDD" id="cd00063">
    <property type="entry name" value="FN3"/>
    <property type="match status" value="1"/>
</dbReference>
<dbReference type="Pfam" id="PF13927">
    <property type="entry name" value="Ig_3"/>
    <property type="match status" value="2"/>
</dbReference>
<dbReference type="Pfam" id="PF00041">
    <property type="entry name" value="fn3"/>
    <property type="match status" value="2"/>
</dbReference>
<evidence type="ECO:0000256" key="6">
    <source>
        <dbReference type="ARBA" id="ARBA00023180"/>
    </source>
</evidence>
<dbReference type="GO" id="GO:0098609">
    <property type="term" value="P:cell-cell adhesion"/>
    <property type="evidence" value="ECO:0007669"/>
    <property type="project" value="TreeGrafter"/>
</dbReference>
<feature type="compositionally biased region" description="Polar residues" evidence="8">
    <location>
        <begin position="1303"/>
        <end position="1314"/>
    </location>
</feature>
<keyword evidence="5" id="KW-1015">Disulfide bond</keyword>